<reference evidence="1" key="4">
    <citation type="submission" date="2000-07" db="EMBL/GenBank/DDBJ databases">
        <authorList>
            <person name="Adachi J."/>
            <person name="Aizawa K."/>
            <person name="Akahira S."/>
            <person name="Akimura T."/>
            <person name="Arai A."/>
            <person name="Aono H."/>
            <person name="Arakawa T."/>
            <person name="Bono H."/>
            <person name="Carninci P."/>
            <person name="Fukuda S."/>
            <person name="Fukunishi Y."/>
            <person name="Furuno M."/>
            <person name="Hanagaki T."/>
            <person name="Hara A."/>
            <person name="Hayatsu N."/>
            <person name="Hiramoto K."/>
            <person name="Hiraoka T."/>
            <person name="Hori F."/>
            <person name="Imotani K."/>
            <person name="Ishii Y."/>
            <person name="Itoh M."/>
            <person name="Izawa M."/>
            <person name="Kasukawa T."/>
            <person name="Kato H."/>
            <person name="Kawai J."/>
            <person name="Kojima Y."/>
            <person name="Konno H."/>
            <person name="Kouda M."/>
            <person name="Koya S."/>
            <person name="Kurihara C."/>
            <person name="Matsuyama T."/>
            <person name="Miyazaki A."/>
            <person name="Nishi K."/>
            <person name="Nomura K."/>
            <person name="Numazaki R."/>
            <person name="Ohno M."/>
            <person name="Okazaki Y."/>
            <person name="Okido T."/>
            <person name="Owa C."/>
            <person name="Saito H."/>
            <person name="Saito R."/>
            <person name="Sakai C."/>
            <person name="Sakai K."/>
            <person name="Sano H."/>
            <person name="Sasaki D."/>
            <person name="Shibata K."/>
            <person name="Shibata Y."/>
            <person name="Shinagawa A."/>
            <person name="Shiraki T."/>
            <person name="Sogabe Y."/>
            <person name="Suzuki H."/>
            <person name="Tagami M."/>
            <person name="Tagawa A."/>
            <person name="Takahashi F."/>
            <person name="Tanaka T."/>
            <person name="Tejima Y."/>
            <person name="Toya T."/>
            <person name="Yamamura T."/>
            <person name="Yasunishi A."/>
            <person name="Yoshida K."/>
            <person name="Yoshino M."/>
            <person name="Muramatsu M."/>
            <person name="Hayashizaki Y."/>
        </authorList>
    </citation>
    <scope>NUCLEOTIDE SEQUENCE</scope>
    <source>
        <strain evidence="1">C57BL/6J</strain>
        <tissue evidence="1">Hippocampus</tissue>
    </source>
</reference>
<dbReference type="MGI" id="MGI:1100856">
    <property type="gene designation" value="Mras"/>
</dbReference>
<dbReference type="EMBL" id="AK013800">
    <property type="protein sequence ID" value="BAB28999.1"/>
    <property type="molecule type" value="mRNA"/>
</dbReference>
<reference evidence="1" key="8">
    <citation type="journal article" date="2005" name="Science">
        <title>Antisense Transcription in the Mammalian Transcriptome.</title>
        <authorList>
            <consortium name="RIKEN Genome Exploration Research Group and Genome Science Group (Genome Network Project Core Group) and the FANTOM Consortium"/>
        </authorList>
    </citation>
    <scope>NUCLEOTIDE SEQUENCE</scope>
    <source>
        <strain evidence="1">C57BL/6J</strain>
        <tissue evidence="1">Hippocampus</tissue>
    </source>
</reference>
<reference evidence="1" key="1">
    <citation type="journal article" date="1999" name="Methods Enzymol.">
        <title>High-efficiency full-length cDNA cloning.</title>
        <authorList>
            <person name="Carninci P."/>
            <person name="Hayashizaki Y."/>
        </authorList>
    </citation>
    <scope>NUCLEOTIDE SEQUENCE</scope>
    <source>
        <strain evidence="1">C57BL/6J</strain>
        <tissue evidence="1">Hippocampus</tissue>
    </source>
</reference>
<reference evidence="1" key="6">
    <citation type="journal article" date="2002" name="Nature">
        <title>Analysis of the mouse transcriptome based on functional annotation of 60,770 full-length cDNAs.</title>
        <authorList>
            <consortium name="The FANTOM Consortium and the RIKEN Genome Exploration Research Group Phase I and II Team"/>
        </authorList>
    </citation>
    <scope>NUCLEOTIDE SEQUENCE</scope>
    <source>
        <strain evidence="1">C57BL/6J</strain>
        <tissue evidence="1">Hippocampus</tissue>
    </source>
</reference>
<accession>Q9D6E0</accession>
<evidence type="ECO:0000313" key="1">
    <source>
        <dbReference type="EMBL" id="BAB28999.1"/>
    </source>
</evidence>
<evidence type="ECO:0000313" key="2">
    <source>
        <dbReference type="MGI" id="MGI:1100856"/>
    </source>
</evidence>
<dbReference type="AlphaFoldDB" id="Q9D6E0"/>
<reference evidence="1" key="7">
    <citation type="journal article" date="2005" name="Science">
        <title>The Transcriptional Landscape of the Mammalian Genome.</title>
        <authorList>
            <consortium name="The FANTOM Consortium"/>
            <consortium name="Riken Genome Exploration Research Group and Genome Science Group (Genome Network Project Core Group)"/>
        </authorList>
    </citation>
    <scope>NUCLEOTIDE SEQUENCE</scope>
    <source>
        <strain evidence="1">C57BL/6J</strain>
        <tissue evidence="1">Hippocampus</tissue>
    </source>
</reference>
<gene>
    <name evidence="2" type="primary">Mras</name>
</gene>
<reference evidence="1" key="2">
    <citation type="journal article" date="2000" name="Genome Res.">
        <title>Normalization and subtraction of cap-trapper-selected cDNAs to prepare full-length cDNA libraries for rapid discovery of new genes.</title>
        <authorList>
            <person name="Carninci P."/>
            <person name="Shibata Y."/>
            <person name="Hayatsu N."/>
            <person name="Sugahara Y."/>
            <person name="Shibata K."/>
            <person name="Itoh M."/>
            <person name="Konno H."/>
            <person name="Okazaki Y."/>
            <person name="Muramatsu M."/>
            <person name="Hayashizaki Y."/>
        </authorList>
    </citation>
    <scope>NUCLEOTIDE SEQUENCE</scope>
    <source>
        <strain evidence="1">C57BL/6J</strain>
        <tissue evidence="1">Hippocampus</tissue>
    </source>
</reference>
<reference evidence="1" key="3">
    <citation type="journal article" date="2000" name="Genome Res.">
        <title>RIKEN integrated sequence analysis (RISA) system--384-format sequencing pipeline with 384 multicapillary sequencer.</title>
        <authorList>
            <person name="Shibata K."/>
            <person name="Itoh M."/>
            <person name="Aizawa K."/>
            <person name="Nagaoka S."/>
            <person name="Sasaki N."/>
            <person name="Carninci P."/>
            <person name="Konno H."/>
            <person name="Akiyama J."/>
            <person name="Nishi K."/>
            <person name="Kitsunai T."/>
            <person name="Tashiro H."/>
            <person name="Itoh M."/>
            <person name="Sumi N."/>
            <person name="Ishii Y."/>
            <person name="Nakamura S."/>
            <person name="Hazama M."/>
            <person name="Nishine T."/>
            <person name="Harada A."/>
            <person name="Yamamoto R."/>
            <person name="Matsumoto H."/>
            <person name="Sakaguchi S."/>
            <person name="Ikegami T."/>
            <person name="Kashiwagi K."/>
            <person name="Fujiwake S."/>
            <person name="Inoue K."/>
            <person name="Togawa Y."/>
            <person name="Izawa M."/>
            <person name="Ohara E."/>
            <person name="Watahiki M."/>
            <person name="Yoneda Y."/>
            <person name="Ishikawa T."/>
            <person name="Ozawa K."/>
            <person name="Tanaka T."/>
            <person name="Matsuura S."/>
            <person name="Kawai J."/>
            <person name="Okazaki Y."/>
            <person name="Muramatsu M."/>
            <person name="Inoue Y."/>
            <person name="Kira A."/>
            <person name="Hayashizaki Y."/>
        </authorList>
    </citation>
    <scope>NUCLEOTIDE SEQUENCE</scope>
    <source>
        <strain evidence="1">C57BL/6J</strain>
        <tissue evidence="1">Hippocampus</tissue>
    </source>
</reference>
<sequence>MLSASPSPADRGRQETWLAVIPHDRGPLGSVLSSHSEVPCSFFQKCVFPSHLMYTFPAIPSPLPLLCADFLPLLCHLFIGSFAPPSHPLSPSMGLCYGPLLLKHHATQGTSGCSP</sequence>
<proteinExistence type="evidence at transcript level"/>
<dbReference type="AGR" id="MGI:1100856"/>
<protein>
    <submittedName>
        <fullName evidence="1">Uncharacterized protein</fullName>
    </submittedName>
</protein>
<name>Q9D6E0_MOUSE</name>
<organism evidence="1">
    <name type="scientific">Mus musculus</name>
    <name type="common">Mouse</name>
    <dbReference type="NCBI Taxonomy" id="10090"/>
    <lineage>
        <taxon>Eukaryota</taxon>
        <taxon>Metazoa</taxon>
        <taxon>Chordata</taxon>
        <taxon>Craniata</taxon>
        <taxon>Vertebrata</taxon>
        <taxon>Euteleostomi</taxon>
        <taxon>Mammalia</taxon>
        <taxon>Eutheria</taxon>
        <taxon>Euarchontoglires</taxon>
        <taxon>Glires</taxon>
        <taxon>Rodentia</taxon>
        <taxon>Myomorpha</taxon>
        <taxon>Muroidea</taxon>
        <taxon>Muridae</taxon>
        <taxon>Murinae</taxon>
        <taxon>Mus</taxon>
        <taxon>Mus</taxon>
    </lineage>
</organism>
<reference evidence="1" key="5">
    <citation type="journal article" date="2001" name="Nature">
        <title>Functional annotation of a full-length mouse cDNA collection.</title>
        <authorList>
            <consortium name="The RIKEN Genome Exploration Research Group Phase II Team and the FANTOM Consortium"/>
        </authorList>
    </citation>
    <scope>NUCLEOTIDE SEQUENCE</scope>
    <source>
        <strain evidence="1">C57BL/6J</strain>
        <tissue evidence="1">Hippocampus</tissue>
    </source>
</reference>